<keyword evidence="1" id="KW-0812">Transmembrane</keyword>
<evidence type="ECO:0000313" key="3">
    <source>
        <dbReference type="Proteomes" id="UP001597013"/>
    </source>
</evidence>
<organism evidence="2 3">
    <name type="scientific">Winogradskyella litorisediminis</name>
    <dbReference type="NCBI Taxonomy" id="1156618"/>
    <lineage>
        <taxon>Bacteria</taxon>
        <taxon>Pseudomonadati</taxon>
        <taxon>Bacteroidota</taxon>
        <taxon>Flavobacteriia</taxon>
        <taxon>Flavobacteriales</taxon>
        <taxon>Flavobacteriaceae</taxon>
        <taxon>Winogradskyella</taxon>
    </lineage>
</organism>
<keyword evidence="3" id="KW-1185">Reference proteome</keyword>
<evidence type="ECO:0000256" key="1">
    <source>
        <dbReference type="SAM" id="Phobius"/>
    </source>
</evidence>
<comment type="caution">
    <text evidence="2">The sequence shown here is derived from an EMBL/GenBank/DDBJ whole genome shotgun (WGS) entry which is preliminary data.</text>
</comment>
<reference evidence="3" key="1">
    <citation type="journal article" date="2019" name="Int. J. Syst. Evol. Microbiol.">
        <title>The Global Catalogue of Microorganisms (GCM) 10K type strain sequencing project: providing services to taxonomists for standard genome sequencing and annotation.</title>
        <authorList>
            <consortium name="The Broad Institute Genomics Platform"/>
            <consortium name="The Broad Institute Genome Sequencing Center for Infectious Disease"/>
            <person name="Wu L."/>
            <person name="Ma J."/>
        </authorList>
    </citation>
    <scope>NUCLEOTIDE SEQUENCE [LARGE SCALE GENOMIC DNA]</scope>
    <source>
        <strain evidence="3">CCUG 62215</strain>
    </source>
</reference>
<keyword evidence="1" id="KW-1133">Transmembrane helix</keyword>
<accession>A0ABW3N4B8</accession>
<proteinExistence type="predicted"/>
<name>A0ABW3N4B8_9FLAO</name>
<protein>
    <submittedName>
        <fullName evidence="2">Uncharacterized protein</fullName>
    </submittedName>
</protein>
<dbReference type="EMBL" id="JBHTJL010000009">
    <property type="protein sequence ID" value="MFD1062173.1"/>
    <property type="molecule type" value="Genomic_DNA"/>
</dbReference>
<feature type="transmembrane region" description="Helical" evidence="1">
    <location>
        <begin position="32"/>
        <end position="52"/>
    </location>
</feature>
<sequence>MKQGKEDFDIVKDDNDSKRNYIFQKDGLTKKIFVFVAIVLVVLIIAVALTYGNLG</sequence>
<gene>
    <name evidence="2" type="ORF">ACFQ1Q_02860</name>
</gene>
<keyword evidence="1" id="KW-0472">Membrane</keyword>
<evidence type="ECO:0000313" key="2">
    <source>
        <dbReference type="EMBL" id="MFD1062173.1"/>
    </source>
</evidence>
<dbReference type="Proteomes" id="UP001597013">
    <property type="component" value="Unassembled WGS sequence"/>
</dbReference>
<dbReference type="RefSeq" id="WP_386127787.1">
    <property type="nucleotide sequence ID" value="NZ_JBHTJL010000009.1"/>
</dbReference>